<evidence type="ECO:0000259" key="7">
    <source>
        <dbReference type="PROSITE" id="PS50240"/>
    </source>
</evidence>
<dbReference type="AlphaFoldDB" id="A0A2A4JF07"/>
<comment type="function">
    <text evidence="5">Fibrinolytic activity; shows preferential cleavage of Arg-Gly bonds in all three fibrinogen chains. Contact with the caterpillars causes severe bleeding, due the anticoagulant effect of the protein.</text>
</comment>
<dbReference type="InterPro" id="IPR001254">
    <property type="entry name" value="Trypsin_dom"/>
</dbReference>
<dbReference type="FunFam" id="2.40.10.10:FF:000068">
    <property type="entry name" value="transmembrane protease serine 2"/>
    <property type="match status" value="2"/>
</dbReference>
<keyword evidence="4" id="KW-1199">Hemostasis impairing toxin</keyword>
<dbReference type="GO" id="GO:0006508">
    <property type="term" value="P:proteolysis"/>
    <property type="evidence" value="ECO:0007669"/>
    <property type="project" value="InterPro"/>
</dbReference>
<dbReference type="GO" id="GO:0004252">
    <property type="term" value="F:serine-type endopeptidase activity"/>
    <property type="evidence" value="ECO:0007669"/>
    <property type="project" value="InterPro"/>
</dbReference>
<evidence type="ECO:0000256" key="3">
    <source>
        <dbReference type="ARBA" id="ARBA00023157"/>
    </source>
</evidence>
<evidence type="ECO:0000256" key="5">
    <source>
        <dbReference type="ARBA" id="ARBA00055534"/>
    </source>
</evidence>
<sequence length="604" mass="67007">MKRKQSIESLDVTKSYNCGRKSIYHAEHLSLRTEAKAGDWPWHVAIFYKKGSEVIYQCGGSIVSSTAILTAAHCIVAGIPEKDYIVVAGIGSTNITHRDLDMLKLSVRKIVIHPKYKEMYSTADLAIIKVKTIAFTVHVQPVCIWGPGGNRKDLFGTEAVIVGFGENEHGTLNKDLRAINIMVQEDRTCGSLKELLGKYTFCAGNGPDSTFVNFERVNVSKWTGNIYFALYPNLKEVLLKIHFGKDVTITPTFNNRSISLKSDKRTLELHTKRPIPKLYTFNVFTNSRNASQIDVPEVHNLTLNNEILCNSIKRNQSLQSLNITKGSNDNGNAYTCGRRSIKHAEIVSLRTEAKAGDWPWHVAVYVKLNGTVFYQCGGSIVSRNAVLTAAHCIVAGIPIEDYLVVAGISRVNITGYEYYTMQNLTVQDIIVHKKYKPMRSTADLAIIKVNTIQFTDYVRPVCIWPSYTNRTDLFGIEATIVGFGKNERKILNSYLRAIQITVQRDTVCTSLSKLLNNYTFCAGNGPNTITNVSNGDSGGGLVVRTSQPDHGITWFIRGVLSKCGKMSVGIICDPKEYAIFTNVAAHYDWIYQNSGIASASNTSA</sequence>
<dbReference type="Pfam" id="PF00089">
    <property type="entry name" value="Trypsin"/>
    <property type="match status" value="2"/>
</dbReference>
<evidence type="ECO:0000313" key="8">
    <source>
        <dbReference type="EMBL" id="PCG70409.1"/>
    </source>
</evidence>
<dbReference type="STRING" id="7102.A0A2A4JF07"/>
<keyword evidence="3" id="KW-1015">Disulfide bond</keyword>
<feature type="domain" description="Peptidase S1" evidence="7">
    <location>
        <begin position="346"/>
        <end position="595"/>
    </location>
</feature>
<comment type="subcellular location">
    <subcellularLocation>
        <location evidence="1">Secreted</location>
        <location evidence="1">Extracellular space</location>
    </subcellularLocation>
</comment>
<evidence type="ECO:0000256" key="6">
    <source>
        <dbReference type="ARBA" id="ARBA00084094"/>
    </source>
</evidence>
<proteinExistence type="predicted"/>
<dbReference type="GO" id="GO:0090729">
    <property type="term" value="F:toxin activity"/>
    <property type="evidence" value="ECO:0007669"/>
    <property type="project" value="UniProtKB-KW"/>
</dbReference>
<dbReference type="PRINTS" id="PR00722">
    <property type="entry name" value="CHYMOTRYPSIN"/>
</dbReference>
<keyword evidence="2" id="KW-0800">Toxin</keyword>
<dbReference type="InterPro" id="IPR043504">
    <property type="entry name" value="Peptidase_S1_PA_chymotrypsin"/>
</dbReference>
<dbReference type="SUPFAM" id="SSF50494">
    <property type="entry name" value="Trypsin-like serine proteases"/>
    <property type="match status" value="2"/>
</dbReference>
<organism evidence="8">
    <name type="scientific">Heliothis virescens</name>
    <name type="common">Tobacco budworm moth</name>
    <dbReference type="NCBI Taxonomy" id="7102"/>
    <lineage>
        <taxon>Eukaryota</taxon>
        <taxon>Metazoa</taxon>
        <taxon>Ecdysozoa</taxon>
        <taxon>Arthropoda</taxon>
        <taxon>Hexapoda</taxon>
        <taxon>Insecta</taxon>
        <taxon>Pterygota</taxon>
        <taxon>Neoptera</taxon>
        <taxon>Endopterygota</taxon>
        <taxon>Lepidoptera</taxon>
        <taxon>Glossata</taxon>
        <taxon>Ditrysia</taxon>
        <taxon>Noctuoidea</taxon>
        <taxon>Noctuidae</taxon>
        <taxon>Heliothinae</taxon>
        <taxon>Heliothis</taxon>
    </lineage>
</organism>
<evidence type="ECO:0000256" key="4">
    <source>
        <dbReference type="ARBA" id="ARBA00023240"/>
    </source>
</evidence>
<gene>
    <name evidence="8" type="ORF">B5V51_3018</name>
</gene>
<dbReference type="PANTHER" id="PTHR24260:SF136">
    <property type="entry name" value="GH08193P-RELATED"/>
    <property type="match status" value="1"/>
</dbReference>
<dbReference type="InterPro" id="IPR051333">
    <property type="entry name" value="CLIP_Serine_Protease"/>
</dbReference>
<dbReference type="InterPro" id="IPR018114">
    <property type="entry name" value="TRYPSIN_HIS"/>
</dbReference>
<dbReference type="GO" id="GO:0005576">
    <property type="term" value="C:extracellular region"/>
    <property type="evidence" value="ECO:0007669"/>
    <property type="project" value="UniProtKB-SubCell"/>
</dbReference>
<accession>A0A2A4JF07</accession>
<dbReference type="CDD" id="cd00190">
    <property type="entry name" value="Tryp_SPc"/>
    <property type="match status" value="1"/>
</dbReference>
<reference evidence="8" key="1">
    <citation type="submission" date="2017-09" db="EMBL/GenBank/DDBJ databases">
        <title>Contemporary evolution of a Lepidopteran species, Heliothis virescens, in response to modern agricultural practices.</title>
        <authorList>
            <person name="Fritz M.L."/>
            <person name="Deyonke A.M."/>
            <person name="Papanicolaou A."/>
            <person name="Micinski S."/>
            <person name="Westbrook J."/>
            <person name="Gould F."/>
        </authorList>
    </citation>
    <scope>NUCLEOTIDE SEQUENCE [LARGE SCALE GENOMIC DNA]</scope>
    <source>
        <strain evidence="8">HvINT-</strain>
        <tissue evidence="8">Whole body</tissue>
    </source>
</reference>
<evidence type="ECO:0000256" key="2">
    <source>
        <dbReference type="ARBA" id="ARBA00022656"/>
    </source>
</evidence>
<dbReference type="PROSITE" id="PS50240">
    <property type="entry name" value="TRYPSIN_DOM"/>
    <property type="match status" value="2"/>
</dbReference>
<dbReference type="PROSITE" id="PS00134">
    <property type="entry name" value="TRYPSIN_HIS"/>
    <property type="match status" value="1"/>
</dbReference>
<comment type="caution">
    <text evidence="8">The sequence shown here is derived from an EMBL/GenBank/DDBJ whole genome shotgun (WGS) entry which is preliminary data.</text>
</comment>
<feature type="domain" description="Peptidase S1" evidence="7">
    <location>
        <begin position="23"/>
        <end position="243"/>
    </location>
</feature>
<name>A0A2A4JF07_HELVI</name>
<evidence type="ECO:0000256" key="1">
    <source>
        <dbReference type="ARBA" id="ARBA00004239"/>
    </source>
</evidence>
<dbReference type="Gene3D" id="2.40.10.10">
    <property type="entry name" value="Trypsin-like serine proteases"/>
    <property type="match status" value="2"/>
</dbReference>
<keyword evidence="6" id="KW-1205">Fibrinolytic toxin</keyword>
<dbReference type="InterPro" id="IPR009003">
    <property type="entry name" value="Peptidase_S1_PA"/>
</dbReference>
<dbReference type="InterPro" id="IPR001314">
    <property type="entry name" value="Peptidase_S1A"/>
</dbReference>
<dbReference type="PANTHER" id="PTHR24260">
    <property type="match status" value="1"/>
</dbReference>
<dbReference type="EMBL" id="NWSH01001691">
    <property type="protein sequence ID" value="PCG70409.1"/>
    <property type="molecule type" value="Genomic_DNA"/>
</dbReference>
<dbReference type="SMART" id="SM00020">
    <property type="entry name" value="Tryp_SPc"/>
    <property type="match status" value="2"/>
</dbReference>
<protein>
    <recommendedName>
        <fullName evidence="7">Peptidase S1 domain-containing protein</fullName>
    </recommendedName>
</protein>